<keyword evidence="1" id="KW-0001">2Fe-2S</keyword>
<evidence type="ECO:0000256" key="5">
    <source>
        <dbReference type="ARBA" id="ARBA00034078"/>
    </source>
</evidence>
<gene>
    <name evidence="8" type="ORF">I5M32_12955</name>
</gene>
<dbReference type="InterPro" id="IPR017941">
    <property type="entry name" value="Rieske_2Fe-2S"/>
</dbReference>
<evidence type="ECO:0000256" key="1">
    <source>
        <dbReference type="ARBA" id="ARBA00022714"/>
    </source>
</evidence>
<dbReference type="EMBL" id="JAEHFY010000018">
    <property type="protein sequence ID" value="MBK0383870.1"/>
    <property type="molecule type" value="Genomic_DNA"/>
</dbReference>
<comment type="cofactor">
    <cofactor evidence="5">
        <name>[2Fe-2S] cluster</name>
        <dbReference type="ChEBI" id="CHEBI:190135"/>
    </cofactor>
</comment>
<feature type="domain" description="Rieske" evidence="7">
    <location>
        <begin position="3"/>
        <end position="97"/>
    </location>
</feature>
<comment type="caution">
    <text evidence="8">The sequence shown here is derived from an EMBL/GenBank/DDBJ whole genome shotgun (WGS) entry which is preliminary data.</text>
</comment>
<keyword evidence="3" id="KW-0408">Iron</keyword>
<evidence type="ECO:0000256" key="3">
    <source>
        <dbReference type="ARBA" id="ARBA00023004"/>
    </source>
</evidence>
<sequence>MRWVAIEKHQIKDVELQLITVEGKKICLVKYNSEYFATAAKCPHAGADISQGWCENGFLVCPFHRYKYNLETGRGIIGQGDYIEIYPIKESKDQLLIGVKENWWKRIFGS</sequence>
<dbReference type="InterPro" id="IPR036922">
    <property type="entry name" value="Rieske_2Fe-2S_sf"/>
</dbReference>
<evidence type="ECO:0000259" key="7">
    <source>
        <dbReference type="PROSITE" id="PS51296"/>
    </source>
</evidence>
<protein>
    <submittedName>
        <fullName evidence="8">Rieske 2Fe-2S domain-containing protein</fullName>
    </submittedName>
</protein>
<evidence type="ECO:0000313" key="8">
    <source>
        <dbReference type="EMBL" id="MBK0383870.1"/>
    </source>
</evidence>
<dbReference type="PANTHER" id="PTHR21496">
    <property type="entry name" value="FERREDOXIN-RELATED"/>
    <property type="match status" value="1"/>
</dbReference>
<accession>A0ABS1BLU6</accession>
<evidence type="ECO:0000313" key="9">
    <source>
        <dbReference type="Proteomes" id="UP000660024"/>
    </source>
</evidence>
<evidence type="ECO:0000256" key="4">
    <source>
        <dbReference type="ARBA" id="ARBA00023014"/>
    </source>
</evidence>
<dbReference type="Proteomes" id="UP000660024">
    <property type="component" value="Unassembled WGS sequence"/>
</dbReference>
<keyword evidence="4" id="KW-0411">Iron-sulfur</keyword>
<dbReference type="Pfam" id="PF00355">
    <property type="entry name" value="Rieske"/>
    <property type="match status" value="1"/>
</dbReference>
<proteinExistence type="inferred from homology"/>
<evidence type="ECO:0000256" key="6">
    <source>
        <dbReference type="ARBA" id="ARBA00038001"/>
    </source>
</evidence>
<reference evidence="8 9" key="1">
    <citation type="submission" date="2020-12" db="EMBL/GenBank/DDBJ databases">
        <title>Bacterial novel species Pedobacter sp. SD-b isolated from soil.</title>
        <authorList>
            <person name="Jung H.-Y."/>
        </authorList>
    </citation>
    <scope>NUCLEOTIDE SEQUENCE [LARGE SCALE GENOMIC DNA]</scope>
    <source>
        <strain evidence="8 9">SD-b</strain>
    </source>
</reference>
<dbReference type="Gene3D" id="2.102.10.10">
    <property type="entry name" value="Rieske [2Fe-2S] iron-sulphur domain"/>
    <property type="match status" value="1"/>
</dbReference>
<comment type="similarity">
    <text evidence="6">Belongs to the bacterial ring-hydroxylating dioxygenase ferredoxin component family.</text>
</comment>
<keyword evidence="9" id="KW-1185">Reference proteome</keyword>
<dbReference type="SUPFAM" id="SSF50022">
    <property type="entry name" value="ISP domain"/>
    <property type="match status" value="1"/>
</dbReference>
<keyword evidence="2" id="KW-0479">Metal-binding</keyword>
<dbReference type="PANTHER" id="PTHR21496:SF0">
    <property type="entry name" value="RIESKE DOMAIN-CONTAINING PROTEIN"/>
    <property type="match status" value="1"/>
</dbReference>
<dbReference type="PROSITE" id="PS51296">
    <property type="entry name" value="RIESKE"/>
    <property type="match status" value="1"/>
</dbReference>
<organism evidence="8 9">
    <name type="scientific">Pedobacter segetis</name>
    <dbReference type="NCBI Taxonomy" id="2793069"/>
    <lineage>
        <taxon>Bacteria</taxon>
        <taxon>Pseudomonadati</taxon>
        <taxon>Bacteroidota</taxon>
        <taxon>Sphingobacteriia</taxon>
        <taxon>Sphingobacteriales</taxon>
        <taxon>Sphingobacteriaceae</taxon>
        <taxon>Pedobacter</taxon>
    </lineage>
</organism>
<name>A0ABS1BLU6_9SPHI</name>
<evidence type="ECO:0000256" key="2">
    <source>
        <dbReference type="ARBA" id="ARBA00022723"/>
    </source>
</evidence>